<gene>
    <name evidence="2" type="ORF">HINF_LOCUS1298</name>
</gene>
<keyword evidence="1" id="KW-0472">Membrane</keyword>
<comment type="caution">
    <text evidence="2">The sequence shown here is derived from an EMBL/GenBank/DDBJ whole genome shotgun (WGS) entry which is preliminary data.</text>
</comment>
<protein>
    <submittedName>
        <fullName evidence="2">UPF0612_protein</fullName>
    </submittedName>
</protein>
<proteinExistence type="predicted"/>
<evidence type="ECO:0000313" key="2">
    <source>
        <dbReference type="EMBL" id="CAL5971358.1"/>
    </source>
</evidence>
<reference evidence="2 3" key="1">
    <citation type="submission" date="2024-07" db="EMBL/GenBank/DDBJ databases">
        <authorList>
            <person name="Akdeniz Z."/>
        </authorList>
    </citation>
    <scope>NUCLEOTIDE SEQUENCE [LARGE SCALE GENOMIC DNA]</scope>
</reference>
<dbReference type="Proteomes" id="UP001642409">
    <property type="component" value="Unassembled WGS sequence"/>
</dbReference>
<feature type="transmembrane region" description="Helical" evidence="1">
    <location>
        <begin position="126"/>
        <end position="147"/>
    </location>
</feature>
<evidence type="ECO:0000313" key="3">
    <source>
        <dbReference type="Proteomes" id="UP001642409"/>
    </source>
</evidence>
<sequence>MSKTMTKHNIQIQQYVKSYKSSRVSLISLFKEGTAEIVNSTSFIFISTSFIFNSTSFIFISTSFIFNSTSFIFNWASFIFNSTSFIFNWASFIFNSTSFIFISTSFISPFIITNDFISTSSQHHCYVDRCISLALVLFVEFIFSVSYV</sequence>
<keyword evidence="1" id="KW-0812">Transmembrane</keyword>
<dbReference type="EMBL" id="CAXDID020000002">
    <property type="protein sequence ID" value="CAL5971358.1"/>
    <property type="molecule type" value="Genomic_DNA"/>
</dbReference>
<keyword evidence="1" id="KW-1133">Transmembrane helix</keyword>
<feature type="transmembrane region" description="Helical" evidence="1">
    <location>
        <begin position="43"/>
        <end position="66"/>
    </location>
</feature>
<accession>A0ABP1GHI6</accession>
<keyword evidence="3" id="KW-1185">Reference proteome</keyword>
<organism evidence="2 3">
    <name type="scientific">Hexamita inflata</name>
    <dbReference type="NCBI Taxonomy" id="28002"/>
    <lineage>
        <taxon>Eukaryota</taxon>
        <taxon>Metamonada</taxon>
        <taxon>Diplomonadida</taxon>
        <taxon>Hexamitidae</taxon>
        <taxon>Hexamitinae</taxon>
        <taxon>Hexamita</taxon>
    </lineage>
</organism>
<name>A0ABP1GHI6_9EUKA</name>
<evidence type="ECO:0000256" key="1">
    <source>
        <dbReference type="SAM" id="Phobius"/>
    </source>
</evidence>
<feature type="transmembrane region" description="Helical" evidence="1">
    <location>
        <begin position="86"/>
        <end position="114"/>
    </location>
</feature>